<feature type="domain" description="SAC3/GANP/THP3 conserved" evidence="3">
    <location>
        <begin position="351"/>
        <end position="669"/>
    </location>
</feature>
<evidence type="ECO:0000256" key="2">
    <source>
        <dbReference type="SAM" id="MobiDB-lite"/>
    </source>
</evidence>
<feature type="compositionally biased region" description="Low complexity" evidence="2">
    <location>
        <begin position="1296"/>
        <end position="1305"/>
    </location>
</feature>
<feature type="compositionally biased region" description="Polar residues" evidence="2">
    <location>
        <begin position="844"/>
        <end position="858"/>
    </location>
</feature>
<protein>
    <submittedName>
        <fullName evidence="4">SAC3/GANP/Nin1/mts3/eIF-3 p25 family-domain-containing protein</fullName>
    </submittedName>
</protein>
<dbReference type="Gene3D" id="1.25.40.990">
    <property type="match status" value="1"/>
</dbReference>
<proteinExistence type="predicted"/>
<dbReference type="Pfam" id="PF03399">
    <property type="entry name" value="SAC3_GANP"/>
    <property type="match status" value="1"/>
</dbReference>
<feature type="compositionally biased region" description="Low complexity" evidence="2">
    <location>
        <begin position="859"/>
        <end position="887"/>
    </location>
</feature>
<feature type="compositionally biased region" description="Gly residues" evidence="2">
    <location>
        <begin position="170"/>
        <end position="193"/>
    </location>
</feature>
<feature type="region of interest" description="Disordered" evidence="2">
    <location>
        <begin position="1533"/>
        <end position="1569"/>
    </location>
</feature>
<feature type="compositionally biased region" description="Low complexity" evidence="2">
    <location>
        <begin position="194"/>
        <end position="213"/>
    </location>
</feature>
<evidence type="ECO:0000256" key="1">
    <source>
        <dbReference type="SAM" id="Coils"/>
    </source>
</evidence>
<feature type="region of interest" description="Disordered" evidence="2">
    <location>
        <begin position="1009"/>
        <end position="1070"/>
    </location>
</feature>
<dbReference type="GO" id="GO:0006406">
    <property type="term" value="P:mRNA export from nucleus"/>
    <property type="evidence" value="ECO:0007669"/>
    <property type="project" value="TreeGrafter"/>
</dbReference>
<dbReference type="PANTHER" id="PTHR12436">
    <property type="entry name" value="80 KDA MCM3-ASSOCIATED PROTEIN"/>
    <property type="match status" value="1"/>
</dbReference>
<dbReference type="GO" id="GO:0005737">
    <property type="term" value="C:cytoplasm"/>
    <property type="evidence" value="ECO:0007669"/>
    <property type="project" value="TreeGrafter"/>
</dbReference>
<dbReference type="Proteomes" id="UP001302676">
    <property type="component" value="Unassembled WGS sequence"/>
</dbReference>
<dbReference type="GeneID" id="87822033"/>
<dbReference type="InterPro" id="IPR045107">
    <property type="entry name" value="SAC3/GANP/THP3"/>
</dbReference>
<evidence type="ECO:0000313" key="4">
    <source>
        <dbReference type="EMBL" id="KAK4147077.1"/>
    </source>
</evidence>
<accession>A0AAN6V939</accession>
<organism evidence="4 5">
    <name type="scientific">Dichotomopilus funicola</name>
    <dbReference type="NCBI Taxonomy" id="1934379"/>
    <lineage>
        <taxon>Eukaryota</taxon>
        <taxon>Fungi</taxon>
        <taxon>Dikarya</taxon>
        <taxon>Ascomycota</taxon>
        <taxon>Pezizomycotina</taxon>
        <taxon>Sordariomycetes</taxon>
        <taxon>Sordariomycetidae</taxon>
        <taxon>Sordariales</taxon>
        <taxon>Chaetomiaceae</taxon>
        <taxon>Dichotomopilus</taxon>
    </lineage>
</organism>
<feature type="compositionally biased region" description="Low complexity" evidence="2">
    <location>
        <begin position="913"/>
        <end position="922"/>
    </location>
</feature>
<feature type="region of interest" description="Disordered" evidence="2">
    <location>
        <begin position="1268"/>
        <end position="1430"/>
    </location>
</feature>
<dbReference type="InterPro" id="IPR005062">
    <property type="entry name" value="SAC3/GANP/THP3_conserved"/>
</dbReference>
<reference evidence="4" key="1">
    <citation type="journal article" date="2023" name="Mol. Phylogenet. Evol.">
        <title>Genome-scale phylogeny and comparative genomics of the fungal order Sordariales.</title>
        <authorList>
            <person name="Hensen N."/>
            <person name="Bonometti L."/>
            <person name="Westerberg I."/>
            <person name="Brannstrom I.O."/>
            <person name="Guillou S."/>
            <person name="Cros-Aarteil S."/>
            <person name="Calhoun S."/>
            <person name="Haridas S."/>
            <person name="Kuo A."/>
            <person name="Mondo S."/>
            <person name="Pangilinan J."/>
            <person name="Riley R."/>
            <person name="LaButti K."/>
            <person name="Andreopoulos B."/>
            <person name="Lipzen A."/>
            <person name="Chen C."/>
            <person name="Yan M."/>
            <person name="Daum C."/>
            <person name="Ng V."/>
            <person name="Clum A."/>
            <person name="Steindorff A."/>
            <person name="Ohm R.A."/>
            <person name="Martin F."/>
            <person name="Silar P."/>
            <person name="Natvig D.O."/>
            <person name="Lalanne C."/>
            <person name="Gautier V."/>
            <person name="Ament-Velasquez S.L."/>
            <person name="Kruys A."/>
            <person name="Hutchinson M.I."/>
            <person name="Powell A.J."/>
            <person name="Barry K."/>
            <person name="Miller A.N."/>
            <person name="Grigoriev I.V."/>
            <person name="Debuchy R."/>
            <person name="Gladieux P."/>
            <person name="Hiltunen Thoren M."/>
            <person name="Johannesson H."/>
        </authorList>
    </citation>
    <scope>NUCLEOTIDE SEQUENCE</scope>
    <source>
        <strain evidence="4">CBS 141.50</strain>
    </source>
</reference>
<feature type="coiled-coil region" evidence="1">
    <location>
        <begin position="1159"/>
        <end position="1193"/>
    </location>
</feature>
<comment type="caution">
    <text evidence="4">The sequence shown here is derived from an EMBL/GenBank/DDBJ whole genome shotgun (WGS) entry which is preliminary data.</text>
</comment>
<feature type="region of interest" description="Disordered" evidence="2">
    <location>
        <begin position="824"/>
        <end position="887"/>
    </location>
</feature>
<feature type="compositionally biased region" description="Pro residues" evidence="2">
    <location>
        <begin position="1054"/>
        <end position="1066"/>
    </location>
</feature>
<feature type="compositionally biased region" description="Basic and acidic residues" evidence="2">
    <location>
        <begin position="254"/>
        <end position="263"/>
    </location>
</feature>
<feature type="compositionally biased region" description="Low complexity" evidence="2">
    <location>
        <begin position="947"/>
        <end position="968"/>
    </location>
</feature>
<feature type="compositionally biased region" description="Polar residues" evidence="2">
    <location>
        <begin position="1474"/>
        <end position="1483"/>
    </location>
</feature>
<feature type="region of interest" description="Disordered" evidence="2">
    <location>
        <begin position="1"/>
        <end position="37"/>
    </location>
</feature>
<evidence type="ECO:0000259" key="3">
    <source>
        <dbReference type="Pfam" id="PF03399"/>
    </source>
</evidence>
<feature type="compositionally biased region" description="Polar residues" evidence="2">
    <location>
        <begin position="1334"/>
        <end position="1345"/>
    </location>
</feature>
<feature type="compositionally biased region" description="Pro residues" evidence="2">
    <location>
        <begin position="21"/>
        <end position="34"/>
    </location>
</feature>
<keyword evidence="1" id="KW-0175">Coiled coil</keyword>
<feature type="compositionally biased region" description="Low complexity" evidence="2">
    <location>
        <begin position="1"/>
        <end position="20"/>
    </location>
</feature>
<feature type="compositionally biased region" description="Basic and acidic residues" evidence="2">
    <location>
        <begin position="1311"/>
        <end position="1332"/>
    </location>
</feature>
<feature type="compositionally biased region" description="Low complexity" evidence="2">
    <location>
        <begin position="1455"/>
        <end position="1468"/>
    </location>
</feature>
<feature type="compositionally biased region" description="Low complexity" evidence="2">
    <location>
        <begin position="1009"/>
        <end position="1037"/>
    </location>
</feature>
<feature type="compositionally biased region" description="Polar residues" evidence="2">
    <location>
        <begin position="125"/>
        <end position="136"/>
    </location>
</feature>
<dbReference type="EMBL" id="MU853557">
    <property type="protein sequence ID" value="KAK4147077.1"/>
    <property type="molecule type" value="Genomic_DNA"/>
</dbReference>
<dbReference type="RefSeq" id="XP_062640448.1">
    <property type="nucleotide sequence ID" value="XM_062785420.1"/>
</dbReference>
<sequence>MAAPANNPFGAPPTQVHNPFGAPPSAGPSAPPFNPIFSAPAPTVNPFAAATSAQVNPFGAPAPPGTANNAPSAAVPFGAPTGPKATFGNVAGNRQQSPGVQNKPFPAGPANNNRLAAPLVRQANKRSPSPLATQPPHTAAAAAFQSSDSNAMGHRNKFAGNKQPAAAVTNGGGFAGRGGPAINGGLGGRGGHAPGPQHAAPTAPTTAASNPFAKQPFSQGPTSNTTRPQRGGKGRQAGRQERYQPTPSQPGGHKTSDRGPSERTKQLSNFAFNYANRLYDHLNKENLHPPKWHADPGDPSKRAAIDNLKEQYKKYRTRVYATLRKADLIDDPDKRRKLEDALPFKGICESMCPEFEQVSRIAEYDVKSEEKEMRPDGVTMWPDTARMVKKFGRSAAGQDAPLPMDVRSIDALRRTTDYLFNDMLQSESNLPAMHNFLWDRTRAVRKDFTFHSQKSSEEMKDVVYCFETIARFHATALHLLSRKGFANEDFDQKQEIEQLGRTILSLIEAYDVCRDKGFHCDNEPEFRAYYLLLNAHDPSIARRIPTWGKEYWFDSEEMQTALSLIQAMDDVREPKGPIKPRVATTLSDTSFTNYFSIVEDVRVSYTMACIAEVHFTSVRQGILKNLVRGYARHRDAPRTITAADLNAMLRFDTPEEAVEFAELHNFEFSTWVPEGKNPVSEPYLLINNKKKPVPSPRVRQSFSGSVVERKRTTQSLPYVIYNTIFEEESGRGASTAAGAAATATAKEGDDQLFVPRAQASENLSMASEALTTPTMTPPAFGTAAASPFGTATPSSFGAAASNSPFSAGVPSTATATAASTPAFPGFAPKAPATPSNNPFGAPPASQTLPGQTPFPTFNQPAASTTTSQPAPAAPFFSQPGQTAAAAATPAAASPFAATNPAGMPAASTPSFFGQTAGTQTPAAQPPAPLFPSSTVFKPSAASTPGQTTAPVSVAEPAPTTTPAFPTSTLGSATPSGGAPLFPTTTTPALLATQQPTSTTPAIPAVQVFPPSSAASTTPSSIILNSQSQPPTSTPSFPALGLNKPFQPASTPAVLTPPAPPPPPPPPPKKDLLGDFTKWYVTGDDGLFEQFTEEILRHMLWDVWEDFGREEAERKRREEDEESWRQAREYQTYRLRIKYLYRWRNIARSLATRRILREGKEKLRLHREQEKIAYKRLQERQEKADREARRAAKRRLWEDTNRLSQLASSGSAASASAAAINARRRGSVAFSADDHSHAEEQLIASGILTHLRDDPRSIARRVVQGSRAVNNHNNSTIDDMASATRSYRYPESELELEPAPSDTSSVVGGGGGEKREGWKTRSLREKFGLEPRRSLSASGSVANGSRNGDGIMPPGSLNRNHRGSFSSSTAAAGSSRFRQSLPPGSGTMTRTTNFSRKRSAEEESDEEPGAKRLAGATGGHGGGPSGFSKSTHWDLRARGFVPMPDGNWVPEAMAKSSSNRQFSTTSSSSPDQHIYTDQNDNNDTAVVLPDDDDQDQDIEMASVASGTGRGTSRAGSPTPSAYLQMRLRLARLRQDHHQAQPGSSSREHSRSRYGGVGSRHSVDPHLPLPTGSFVDHHSHYRLGDRAGAGAGGDTALDGLDVIIPGSGVGANDTAIQRGRSVSVASRRSIGSIGSSMGSGVTPGRAETAAMVENTKRMLRELRETMDRADQAEREGNSMVG</sequence>
<gene>
    <name evidence="4" type="ORF">C8A04DRAFT_9266</name>
</gene>
<feature type="region of interest" description="Disordered" evidence="2">
    <location>
        <begin position="906"/>
        <end position="985"/>
    </location>
</feature>
<name>A0AAN6V939_9PEZI</name>
<feature type="coiled-coil region" evidence="1">
    <location>
        <begin position="1643"/>
        <end position="1673"/>
    </location>
</feature>
<dbReference type="GO" id="GO:0070390">
    <property type="term" value="C:transcription export complex 2"/>
    <property type="evidence" value="ECO:0007669"/>
    <property type="project" value="TreeGrafter"/>
</dbReference>
<feature type="compositionally biased region" description="Gly residues" evidence="2">
    <location>
        <begin position="1415"/>
        <end position="1424"/>
    </location>
</feature>
<feature type="region of interest" description="Disordered" evidence="2">
    <location>
        <begin position="1445"/>
        <end position="1493"/>
    </location>
</feature>
<evidence type="ECO:0000313" key="5">
    <source>
        <dbReference type="Proteomes" id="UP001302676"/>
    </source>
</evidence>
<feature type="region of interest" description="Disordered" evidence="2">
    <location>
        <begin position="54"/>
        <end position="263"/>
    </location>
</feature>
<feature type="compositionally biased region" description="Low complexity" evidence="2">
    <location>
        <begin position="65"/>
        <end position="74"/>
    </location>
</feature>
<feature type="compositionally biased region" description="Low complexity" evidence="2">
    <location>
        <begin position="824"/>
        <end position="834"/>
    </location>
</feature>
<feature type="compositionally biased region" description="Low complexity" evidence="2">
    <location>
        <begin position="1362"/>
        <end position="1377"/>
    </location>
</feature>
<feature type="compositionally biased region" description="Polar residues" evidence="2">
    <location>
        <begin position="931"/>
        <end position="946"/>
    </location>
</feature>
<feature type="compositionally biased region" description="Polar residues" evidence="2">
    <location>
        <begin position="216"/>
        <end position="226"/>
    </location>
</feature>
<keyword evidence="5" id="KW-1185">Reference proteome</keyword>
<reference evidence="4" key="2">
    <citation type="submission" date="2023-05" db="EMBL/GenBank/DDBJ databases">
        <authorList>
            <consortium name="Lawrence Berkeley National Laboratory"/>
            <person name="Steindorff A."/>
            <person name="Hensen N."/>
            <person name="Bonometti L."/>
            <person name="Westerberg I."/>
            <person name="Brannstrom I.O."/>
            <person name="Guillou S."/>
            <person name="Cros-Aarteil S."/>
            <person name="Calhoun S."/>
            <person name="Haridas S."/>
            <person name="Kuo A."/>
            <person name="Mondo S."/>
            <person name="Pangilinan J."/>
            <person name="Riley R."/>
            <person name="Labutti K."/>
            <person name="Andreopoulos B."/>
            <person name="Lipzen A."/>
            <person name="Chen C."/>
            <person name="Yanf M."/>
            <person name="Daum C."/>
            <person name="Ng V."/>
            <person name="Clum A."/>
            <person name="Ohm R."/>
            <person name="Martin F."/>
            <person name="Silar P."/>
            <person name="Natvig D."/>
            <person name="Lalanne C."/>
            <person name="Gautier V."/>
            <person name="Ament-Velasquez S.L."/>
            <person name="Kruys A."/>
            <person name="Hutchinson M.I."/>
            <person name="Powell A.J."/>
            <person name="Barry K."/>
            <person name="Miller A.N."/>
            <person name="Grigoriev I.V."/>
            <person name="Debuchy R."/>
            <person name="Gladieux P."/>
            <person name="Thoren M.H."/>
            <person name="Johannesson H."/>
        </authorList>
    </citation>
    <scope>NUCLEOTIDE SEQUENCE</scope>
    <source>
        <strain evidence="4">CBS 141.50</strain>
    </source>
</reference>
<dbReference type="PANTHER" id="PTHR12436:SF3">
    <property type="entry name" value="GERMINAL-CENTER ASSOCIATED NUCLEAR PROTEIN"/>
    <property type="match status" value="1"/>
</dbReference>